<feature type="transmembrane region" description="Helical" evidence="8">
    <location>
        <begin position="175"/>
        <end position="194"/>
    </location>
</feature>
<keyword evidence="5 8" id="KW-1133">Transmembrane helix</keyword>
<evidence type="ECO:0000256" key="2">
    <source>
        <dbReference type="ARBA" id="ARBA00008193"/>
    </source>
</evidence>
<accession>A0A1I2E3K5</accession>
<keyword evidence="4 8" id="KW-0812">Transmembrane</keyword>
<name>A0A1I2E3K5_9BACT</name>
<dbReference type="PANTHER" id="PTHR30506:SF3">
    <property type="entry name" value="UPF0126 INNER MEMBRANE PROTEIN YADS-RELATED"/>
    <property type="match status" value="1"/>
</dbReference>
<proteinExistence type="inferred from homology"/>
<evidence type="ECO:0000256" key="4">
    <source>
        <dbReference type="ARBA" id="ARBA00022692"/>
    </source>
</evidence>
<evidence type="ECO:0000256" key="7">
    <source>
        <dbReference type="SAM" id="MobiDB-lite"/>
    </source>
</evidence>
<dbReference type="GO" id="GO:0005886">
    <property type="term" value="C:plasma membrane"/>
    <property type="evidence" value="ECO:0007669"/>
    <property type="project" value="UniProtKB-SubCell"/>
</dbReference>
<feature type="transmembrane region" description="Helical" evidence="8">
    <location>
        <begin position="91"/>
        <end position="108"/>
    </location>
</feature>
<feature type="region of interest" description="Disordered" evidence="7">
    <location>
        <begin position="225"/>
        <end position="248"/>
    </location>
</feature>
<comment type="similarity">
    <text evidence="2">Belongs to the UPF0126 family.</text>
</comment>
<protein>
    <submittedName>
        <fullName evidence="10">Uncharacterized membrane protein YeiH</fullName>
    </submittedName>
</protein>
<comment type="subcellular location">
    <subcellularLocation>
        <location evidence="1">Cell membrane</location>
        <topology evidence="1">Multi-pass membrane protein</topology>
    </subcellularLocation>
</comment>
<dbReference type="AlphaFoldDB" id="A0A1I2E3K5"/>
<dbReference type="Proteomes" id="UP000199400">
    <property type="component" value="Unassembled WGS sequence"/>
</dbReference>
<evidence type="ECO:0000313" key="10">
    <source>
        <dbReference type="EMBL" id="SFE87233.1"/>
    </source>
</evidence>
<feature type="transmembrane region" description="Helical" evidence="8">
    <location>
        <begin position="55"/>
        <end position="71"/>
    </location>
</feature>
<evidence type="ECO:0000259" key="9">
    <source>
        <dbReference type="Pfam" id="PF03458"/>
    </source>
</evidence>
<keyword evidence="3" id="KW-1003">Cell membrane</keyword>
<gene>
    <name evidence="10" type="ORF">SAMN02745121_05895</name>
</gene>
<evidence type="ECO:0000256" key="5">
    <source>
        <dbReference type="ARBA" id="ARBA00022989"/>
    </source>
</evidence>
<reference evidence="11" key="1">
    <citation type="submission" date="2016-10" db="EMBL/GenBank/DDBJ databases">
        <authorList>
            <person name="Varghese N."/>
            <person name="Submissions S."/>
        </authorList>
    </citation>
    <scope>NUCLEOTIDE SEQUENCE [LARGE SCALE GENOMIC DNA]</scope>
    <source>
        <strain evidence="11">ATCC 25963</strain>
    </source>
</reference>
<dbReference type="Pfam" id="PF03458">
    <property type="entry name" value="Gly_transporter"/>
    <property type="match status" value="2"/>
</dbReference>
<feature type="transmembrane region" description="Helical" evidence="8">
    <location>
        <begin position="135"/>
        <end position="154"/>
    </location>
</feature>
<feature type="domain" description="Glycine transporter" evidence="9">
    <location>
        <begin position="30"/>
        <end position="105"/>
    </location>
</feature>
<evidence type="ECO:0000256" key="8">
    <source>
        <dbReference type="SAM" id="Phobius"/>
    </source>
</evidence>
<feature type="domain" description="Glycine transporter" evidence="9">
    <location>
        <begin position="117"/>
        <end position="190"/>
    </location>
</feature>
<dbReference type="EMBL" id="FOMX01000021">
    <property type="protein sequence ID" value="SFE87233.1"/>
    <property type="molecule type" value="Genomic_DNA"/>
</dbReference>
<dbReference type="PANTHER" id="PTHR30506">
    <property type="entry name" value="INNER MEMBRANE PROTEIN"/>
    <property type="match status" value="1"/>
</dbReference>
<keyword evidence="6 8" id="KW-0472">Membrane</keyword>
<keyword evidence="11" id="KW-1185">Reference proteome</keyword>
<dbReference type="InterPro" id="IPR005115">
    <property type="entry name" value="Gly_transporter"/>
</dbReference>
<organism evidence="10 11">
    <name type="scientific">Nannocystis exedens</name>
    <dbReference type="NCBI Taxonomy" id="54"/>
    <lineage>
        <taxon>Bacteria</taxon>
        <taxon>Pseudomonadati</taxon>
        <taxon>Myxococcota</taxon>
        <taxon>Polyangia</taxon>
        <taxon>Nannocystales</taxon>
        <taxon>Nannocystaceae</taxon>
        <taxon>Nannocystis</taxon>
    </lineage>
</organism>
<feature type="transmembrane region" description="Helical" evidence="8">
    <location>
        <begin position="29"/>
        <end position="48"/>
    </location>
</feature>
<evidence type="ECO:0000256" key="1">
    <source>
        <dbReference type="ARBA" id="ARBA00004651"/>
    </source>
</evidence>
<sequence>MSADPRALAGGYDGQVVAVRPEEFFQLPLYFDLGATLLFGLSGALLAARRGYDPVGLFVVALATGVGGGLLRDGLFLQQGPPVCVQDSRYLLVVLIASVVGYFFAAALDRIRGLLFVVDAIGLGTYAVVGVQKSLALGLGVGAASFIGVINAVGGGLLRDVLVREEPFLFKPGEYYALVAGAGAALFCLLTVALEWRPPRAAGVAIAATFALRVVSHRLGWVTPPARTGPHPRVQAPLRQDKDGASGR</sequence>
<evidence type="ECO:0000256" key="6">
    <source>
        <dbReference type="ARBA" id="ARBA00023136"/>
    </source>
</evidence>
<evidence type="ECO:0000256" key="3">
    <source>
        <dbReference type="ARBA" id="ARBA00022475"/>
    </source>
</evidence>
<feature type="compositionally biased region" description="Basic and acidic residues" evidence="7">
    <location>
        <begin position="239"/>
        <end position="248"/>
    </location>
</feature>
<evidence type="ECO:0000313" key="11">
    <source>
        <dbReference type="Proteomes" id="UP000199400"/>
    </source>
</evidence>